<evidence type="ECO:0000313" key="4">
    <source>
        <dbReference type="Proteomes" id="UP000663868"/>
    </source>
</evidence>
<gene>
    <name evidence="2" type="ORF">IZO911_LOCUS33020</name>
    <name evidence="3" type="ORF">KXQ929_LOCUS25272</name>
</gene>
<dbReference type="AlphaFoldDB" id="A0A819KDA4"/>
<proteinExistence type="predicted"/>
<dbReference type="PANTHER" id="PTHR21301:SF10">
    <property type="entry name" value="REVERSE TRANSCRIPTASE DOMAIN-CONTAINING PROTEIN"/>
    <property type="match status" value="1"/>
</dbReference>
<dbReference type="Proteomes" id="UP000663860">
    <property type="component" value="Unassembled WGS sequence"/>
</dbReference>
<dbReference type="EMBL" id="CAJOBB010002175">
    <property type="protein sequence ID" value="CAF3945097.1"/>
    <property type="molecule type" value="Genomic_DNA"/>
</dbReference>
<accession>A0A819KDA4</accession>
<dbReference type="PANTHER" id="PTHR21301">
    <property type="entry name" value="REVERSE TRANSCRIPTASE"/>
    <property type="match status" value="1"/>
</dbReference>
<dbReference type="Proteomes" id="UP000663868">
    <property type="component" value="Unassembled WGS sequence"/>
</dbReference>
<evidence type="ECO:0000259" key="1">
    <source>
        <dbReference type="Pfam" id="PF26215"/>
    </source>
</evidence>
<name>A0A819KDA4_9BILA</name>
<dbReference type="InterPro" id="IPR058912">
    <property type="entry name" value="HTH_animal"/>
</dbReference>
<feature type="domain" description="Helix-turn-helix" evidence="1">
    <location>
        <begin position="21"/>
        <end position="81"/>
    </location>
</feature>
<protein>
    <recommendedName>
        <fullName evidence="1">Helix-turn-helix domain-containing protein</fullName>
    </recommendedName>
</protein>
<reference evidence="3" key="1">
    <citation type="submission" date="2021-02" db="EMBL/GenBank/DDBJ databases">
        <authorList>
            <person name="Nowell W R."/>
        </authorList>
    </citation>
    <scope>NUCLEOTIDE SEQUENCE</scope>
</reference>
<dbReference type="Pfam" id="PF26215">
    <property type="entry name" value="HTH_animal"/>
    <property type="match status" value="1"/>
</dbReference>
<sequence>MENKDGISLTSVHHKPSYEPYYLPFHSIHPLYMKQNIPFTMLLRGIRYCSTFHAYLQERDHLRMVLLLNQYPIKFIDQQFNRLLEKFNIIQPLTSSNYDTIRLQIINSPIKVKEPVNYDQSMFVHFTYCSSMKSFLQKFHELWDKYFSESPINDITPMLGTRNADNLQQRLVQTRDS</sequence>
<evidence type="ECO:0000313" key="3">
    <source>
        <dbReference type="EMBL" id="CAF3945097.1"/>
    </source>
</evidence>
<organism evidence="3 4">
    <name type="scientific">Adineta steineri</name>
    <dbReference type="NCBI Taxonomy" id="433720"/>
    <lineage>
        <taxon>Eukaryota</taxon>
        <taxon>Metazoa</taxon>
        <taxon>Spiralia</taxon>
        <taxon>Gnathifera</taxon>
        <taxon>Rotifera</taxon>
        <taxon>Eurotatoria</taxon>
        <taxon>Bdelloidea</taxon>
        <taxon>Adinetida</taxon>
        <taxon>Adinetidae</taxon>
        <taxon>Adineta</taxon>
    </lineage>
</organism>
<comment type="caution">
    <text evidence="3">The sequence shown here is derived from an EMBL/GenBank/DDBJ whole genome shotgun (WGS) entry which is preliminary data.</text>
</comment>
<evidence type="ECO:0000313" key="2">
    <source>
        <dbReference type="EMBL" id="CAF1281981.1"/>
    </source>
</evidence>
<dbReference type="EMBL" id="CAJNOE010000591">
    <property type="protein sequence ID" value="CAF1281981.1"/>
    <property type="molecule type" value="Genomic_DNA"/>
</dbReference>